<dbReference type="RefSeq" id="WP_218283814.1">
    <property type="nucleotide sequence ID" value="NZ_CP078093.1"/>
</dbReference>
<dbReference type="Proteomes" id="UP000886818">
    <property type="component" value="Chromosome"/>
</dbReference>
<sequence length="114" mass="12166">MKLIIIGFLSGVIGGIGVGGGILLIPALTILFDIKQQIAQGINLIYFIPTAITAVIIHIANHNIQKDVLLYLIITGILGACIGSMIAVNIDGFILKKIFGVFILAMGITEFFKK</sequence>
<keyword evidence="3 5" id="KW-1133">Transmembrane helix</keyword>
<name>A0ABX8RDL8_9CLOT</name>
<proteinExistence type="inferred from homology"/>
<gene>
    <name evidence="6" type="ORF">KVH43_05330</name>
</gene>
<evidence type="ECO:0000256" key="1">
    <source>
        <dbReference type="ARBA" id="ARBA00004141"/>
    </source>
</evidence>
<feature type="transmembrane region" description="Helical" evidence="5">
    <location>
        <begin position="68"/>
        <end position="88"/>
    </location>
</feature>
<dbReference type="InterPro" id="IPR002781">
    <property type="entry name" value="TM_pro_TauE-like"/>
</dbReference>
<comment type="subcellular location">
    <subcellularLocation>
        <location evidence="5">Cell membrane</location>
        <topology evidence="5">Multi-pass membrane protein</topology>
    </subcellularLocation>
    <subcellularLocation>
        <location evidence="1">Membrane</location>
        <topology evidence="1">Multi-pass membrane protein</topology>
    </subcellularLocation>
</comment>
<keyword evidence="4 5" id="KW-0472">Membrane</keyword>
<protein>
    <recommendedName>
        <fullName evidence="5">Probable membrane transporter protein</fullName>
    </recommendedName>
</protein>
<evidence type="ECO:0000256" key="3">
    <source>
        <dbReference type="ARBA" id="ARBA00022989"/>
    </source>
</evidence>
<feature type="transmembrane region" description="Helical" evidence="5">
    <location>
        <begin position="7"/>
        <end position="32"/>
    </location>
</feature>
<feature type="transmembrane region" description="Helical" evidence="5">
    <location>
        <begin position="44"/>
        <end position="61"/>
    </location>
</feature>
<organism evidence="6 7">
    <name type="scientific">Crassaminicella indica</name>
    <dbReference type="NCBI Taxonomy" id="2855394"/>
    <lineage>
        <taxon>Bacteria</taxon>
        <taxon>Bacillati</taxon>
        <taxon>Bacillota</taxon>
        <taxon>Clostridia</taxon>
        <taxon>Eubacteriales</taxon>
        <taxon>Clostridiaceae</taxon>
        <taxon>Crassaminicella</taxon>
    </lineage>
</organism>
<keyword evidence="7" id="KW-1185">Reference proteome</keyword>
<dbReference type="EMBL" id="CP078093">
    <property type="protein sequence ID" value="QXM07128.1"/>
    <property type="molecule type" value="Genomic_DNA"/>
</dbReference>
<evidence type="ECO:0000256" key="4">
    <source>
        <dbReference type="ARBA" id="ARBA00023136"/>
    </source>
</evidence>
<accession>A0ABX8RDL8</accession>
<dbReference type="PANTHER" id="PTHR43483">
    <property type="entry name" value="MEMBRANE TRANSPORTER PROTEIN HI_0806-RELATED"/>
    <property type="match status" value="1"/>
</dbReference>
<evidence type="ECO:0000256" key="2">
    <source>
        <dbReference type="ARBA" id="ARBA00022692"/>
    </source>
</evidence>
<evidence type="ECO:0000313" key="6">
    <source>
        <dbReference type="EMBL" id="QXM07128.1"/>
    </source>
</evidence>
<comment type="similarity">
    <text evidence="5">Belongs to the 4-toluene sulfonate uptake permease (TSUP) (TC 2.A.102) family.</text>
</comment>
<evidence type="ECO:0000256" key="5">
    <source>
        <dbReference type="RuleBase" id="RU363041"/>
    </source>
</evidence>
<keyword evidence="5" id="KW-1003">Cell membrane</keyword>
<keyword evidence="2 5" id="KW-0812">Transmembrane</keyword>
<dbReference type="Pfam" id="PF01925">
    <property type="entry name" value="TauE"/>
    <property type="match status" value="1"/>
</dbReference>
<dbReference type="PANTHER" id="PTHR43483:SF3">
    <property type="entry name" value="MEMBRANE TRANSPORTER PROTEIN HI_0806-RELATED"/>
    <property type="match status" value="1"/>
</dbReference>
<reference evidence="6" key="1">
    <citation type="submission" date="2021-07" db="EMBL/GenBank/DDBJ databases">
        <title>Complete genome sequence of Crassaminicella sp. 143-21, isolated from a deep-sea hydrothermal vent.</title>
        <authorList>
            <person name="Li X."/>
        </authorList>
    </citation>
    <scope>NUCLEOTIDE SEQUENCE</scope>
    <source>
        <strain evidence="6">143-21</strain>
    </source>
</reference>
<evidence type="ECO:0000313" key="7">
    <source>
        <dbReference type="Proteomes" id="UP000886818"/>
    </source>
</evidence>